<dbReference type="PANTHER" id="PTHR42673:SF4">
    <property type="entry name" value="MALEYLACETOACETATE ISOMERASE"/>
    <property type="match status" value="1"/>
</dbReference>
<dbReference type="SFLD" id="SFLDS00019">
    <property type="entry name" value="Glutathione_Transferase_(cytos"/>
    <property type="match status" value="1"/>
</dbReference>
<comment type="caution">
    <text evidence="2">The sequence shown here is derived from an EMBL/GenBank/DDBJ whole genome shotgun (WGS) entry which is preliminary data.</text>
</comment>
<dbReference type="CDD" id="cd03194">
    <property type="entry name" value="GST_C_3"/>
    <property type="match status" value="1"/>
</dbReference>
<dbReference type="RefSeq" id="WP_342853720.1">
    <property type="nucleotide sequence ID" value="NZ_JBBMRA010000002.1"/>
</dbReference>
<dbReference type="EMBL" id="JBBMRA010000002">
    <property type="protein sequence ID" value="MEM5535405.1"/>
    <property type="molecule type" value="Genomic_DNA"/>
</dbReference>
<protein>
    <submittedName>
        <fullName evidence="2">Glutathione S-transferase family protein</fullName>
    </submittedName>
</protein>
<accession>A0ABU9TNV8</accession>
<sequence>MKLIIGNKNYSSWSLRGWLMLKVFEIPFEETLLPLFSEQFYAVLKDYTPVGKVPVLVDQDVSVWDSLAICEYLNETYLHGKAWPSDAQHRAVARAMVCEMHSGFSALRNEMPMNCRAHRSISLSESAQQDVARIDQLWARCLTRYAGGKPWLFGEFSIADVFFAPIVFRFKTYGISLSTESTAYQKRLLAHPAMQLWLAEALKETAVVPEDEAGEER</sequence>
<dbReference type="SUPFAM" id="SSF52833">
    <property type="entry name" value="Thioredoxin-like"/>
    <property type="match status" value="1"/>
</dbReference>
<dbReference type="InterPro" id="IPR036249">
    <property type="entry name" value="Thioredoxin-like_sf"/>
</dbReference>
<gene>
    <name evidence="2" type="ORF">WNY58_03265</name>
</gene>
<dbReference type="CDD" id="cd03043">
    <property type="entry name" value="GST_N_1"/>
    <property type="match status" value="1"/>
</dbReference>
<keyword evidence="3" id="KW-1185">Reference proteome</keyword>
<reference evidence="2 3" key="1">
    <citation type="submission" date="2024-03" db="EMBL/GenBank/DDBJ databases">
        <title>Community enrichment and isolation of bacterial strains for fucoidan degradation.</title>
        <authorList>
            <person name="Sichert A."/>
        </authorList>
    </citation>
    <scope>NUCLEOTIDE SEQUENCE [LARGE SCALE GENOMIC DNA]</scope>
    <source>
        <strain evidence="2 3">AS76</strain>
    </source>
</reference>
<evidence type="ECO:0000313" key="3">
    <source>
        <dbReference type="Proteomes" id="UP001449225"/>
    </source>
</evidence>
<dbReference type="Pfam" id="PF13410">
    <property type="entry name" value="GST_C_2"/>
    <property type="match status" value="1"/>
</dbReference>
<evidence type="ECO:0000259" key="1">
    <source>
        <dbReference type="PROSITE" id="PS50404"/>
    </source>
</evidence>
<organism evidence="2 3">
    <name type="scientific">Neptuniibacter pectenicola</name>
    <dbReference type="NCBI Taxonomy" id="1806669"/>
    <lineage>
        <taxon>Bacteria</taxon>
        <taxon>Pseudomonadati</taxon>
        <taxon>Pseudomonadota</taxon>
        <taxon>Gammaproteobacteria</taxon>
        <taxon>Oceanospirillales</taxon>
        <taxon>Oceanospirillaceae</taxon>
        <taxon>Neptuniibacter</taxon>
    </lineage>
</organism>
<dbReference type="PANTHER" id="PTHR42673">
    <property type="entry name" value="MALEYLACETOACETATE ISOMERASE"/>
    <property type="match status" value="1"/>
</dbReference>
<dbReference type="SUPFAM" id="SSF47616">
    <property type="entry name" value="GST C-terminal domain-like"/>
    <property type="match status" value="1"/>
</dbReference>
<dbReference type="Gene3D" id="3.40.30.10">
    <property type="entry name" value="Glutaredoxin"/>
    <property type="match status" value="1"/>
</dbReference>
<dbReference type="PROSITE" id="PS50404">
    <property type="entry name" value="GST_NTER"/>
    <property type="match status" value="1"/>
</dbReference>
<dbReference type="Gene3D" id="1.20.1050.10">
    <property type="match status" value="1"/>
</dbReference>
<name>A0ABU9TNV8_9GAMM</name>
<dbReference type="InterPro" id="IPR040079">
    <property type="entry name" value="Glutathione_S-Trfase"/>
</dbReference>
<dbReference type="InterPro" id="IPR036282">
    <property type="entry name" value="Glutathione-S-Trfase_C_sf"/>
</dbReference>
<dbReference type="Pfam" id="PF13409">
    <property type="entry name" value="GST_N_2"/>
    <property type="match status" value="1"/>
</dbReference>
<proteinExistence type="predicted"/>
<evidence type="ECO:0000313" key="2">
    <source>
        <dbReference type="EMBL" id="MEM5535405.1"/>
    </source>
</evidence>
<dbReference type="Proteomes" id="UP001449225">
    <property type="component" value="Unassembled WGS sequence"/>
</dbReference>
<feature type="domain" description="GST N-terminal" evidence="1">
    <location>
        <begin position="1"/>
        <end position="81"/>
    </location>
</feature>
<dbReference type="InterPro" id="IPR004045">
    <property type="entry name" value="Glutathione_S-Trfase_N"/>
</dbReference>